<protein>
    <submittedName>
        <fullName evidence="2">Uncharacterized protein</fullName>
    </submittedName>
</protein>
<feature type="region of interest" description="Disordered" evidence="1">
    <location>
        <begin position="41"/>
        <end position="61"/>
    </location>
</feature>
<reference evidence="2 3" key="1">
    <citation type="submission" date="2018-08" db="EMBL/GenBank/DDBJ databases">
        <title>Aphanomyces genome sequencing and annotation.</title>
        <authorList>
            <person name="Minardi D."/>
            <person name="Oidtmann B."/>
            <person name="Van Der Giezen M."/>
            <person name="Studholme D.J."/>
        </authorList>
    </citation>
    <scope>NUCLEOTIDE SEQUENCE [LARGE SCALE GENOMIC DNA]</scope>
    <source>
        <strain evidence="2 3">SA</strain>
    </source>
</reference>
<evidence type="ECO:0000256" key="1">
    <source>
        <dbReference type="SAM" id="MobiDB-lite"/>
    </source>
</evidence>
<organism evidence="2 3">
    <name type="scientific">Aphanomyces astaci</name>
    <name type="common">Crayfish plague agent</name>
    <dbReference type="NCBI Taxonomy" id="112090"/>
    <lineage>
        <taxon>Eukaryota</taxon>
        <taxon>Sar</taxon>
        <taxon>Stramenopiles</taxon>
        <taxon>Oomycota</taxon>
        <taxon>Saprolegniomycetes</taxon>
        <taxon>Saprolegniales</taxon>
        <taxon>Verrucalvaceae</taxon>
        <taxon>Aphanomyces</taxon>
    </lineage>
</organism>
<dbReference type="AlphaFoldDB" id="A0A397DRH4"/>
<dbReference type="Proteomes" id="UP000265716">
    <property type="component" value="Unassembled WGS sequence"/>
</dbReference>
<evidence type="ECO:0000313" key="3">
    <source>
        <dbReference type="Proteomes" id="UP000265716"/>
    </source>
</evidence>
<dbReference type="EMBL" id="QUTC01004163">
    <property type="protein sequence ID" value="RHY66218.1"/>
    <property type="molecule type" value="Genomic_DNA"/>
</dbReference>
<comment type="caution">
    <text evidence="2">The sequence shown here is derived from an EMBL/GenBank/DDBJ whole genome shotgun (WGS) entry which is preliminary data.</text>
</comment>
<name>A0A397DRH4_APHAT</name>
<sequence>MVLRLTDAQNATILAIAETIAGPLPDDVAKDIVSEHLDTVRNVSEGTDEAAGTPTEDELLA</sequence>
<evidence type="ECO:0000313" key="2">
    <source>
        <dbReference type="EMBL" id="RHY66218.1"/>
    </source>
</evidence>
<proteinExistence type="predicted"/>
<feature type="non-terminal residue" evidence="2">
    <location>
        <position position="61"/>
    </location>
</feature>
<accession>A0A397DRH4</accession>
<gene>
    <name evidence="2" type="ORF">DYB38_013282</name>
</gene>